<dbReference type="InterPro" id="IPR036296">
    <property type="entry name" value="SKP1-like_dim_sf"/>
</dbReference>
<evidence type="ECO:0000313" key="4">
    <source>
        <dbReference type="EMBL" id="TKR96496.1"/>
    </source>
</evidence>
<accession>A0A4U5PJ40</accession>
<dbReference type="SUPFAM" id="SSF54695">
    <property type="entry name" value="POZ domain"/>
    <property type="match status" value="1"/>
</dbReference>
<proteinExistence type="inferred from homology"/>
<dbReference type="OrthoDB" id="5788891at2759"/>
<keyword evidence="5" id="KW-1185">Reference proteome</keyword>
<reference evidence="4 5" key="1">
    <citation type="journal article" date="2015" name="Genome Biol.">
        <title>Comparative genomics of Steinernema reveals deeply conserved gene regulatory networks.</title>
        <authorList>
            <person name="Dillman A.R."/>
            <person name="Macchietto M."/>
            <person name="Porter C.F."/>
            <person name="Rogers A."/>
            <person name="Williams B."/>
            <person name="Antoshechkin I."/>
            <person name="Lee M.M."/>
            <person name="Goodwin Z."/>
            <person name="Lu X."/>
            <person name="Lewis E.E."/>
            <person name="Goodrich-Blair H."/>
            <person name="Stock S.P."/>
            <person name="Adams B.J."/>
            <person name="Sternberg P.W."/>
            <person name="Mortazavi A."/>
        </authorList>
    </citation>
    <scope>NUCLEOTIDE SEQUENCE [LARGE SCALE GENOMIC DNA]</scope>
    <source>
        <strain evidence="4 5">ALL</strain>
    </source>
</reference>
<keyword evidence="2" id="KW-0833">Ubl conjugation pathway</keyword>
<evidence type="ECO:0000256" key="1">
    <source>
        <dbReference type="ARBA" id="ARBA00009993"/>
    </source>
</evidence>
<sequence length="165" mass="18895">MAAPMLELISTDEEVFEIQPKMAKKAGMLCEMLEAMGYVEGGPVPPFPLSLPTLRAEILRPIIEWLNLHENQEPTDIIWRHQHRDDKTITEADIQIFDKCYPRDKLAEVINAAYFLDMPDLITTLKEYTAHNLIDKNREDAYAWLEIPTNKDGTTPEGPFKNILG</sequence>
<dbReference type="InterPro" id="IPR016073">
    <property type="entry name" value="Skp1_comp_POZ"/>
</dbReference>
<reference evidence="4 5" key="2">
    <citation type="journal article" date="2019" name="G3 (Bethesda)">
        <title>Hybrid Assembly of the Genome of the Entomopathogenic Nematode Steinernema carpocapsae Identifies the X-Chromosome.</title>
        <authorList>
            <person name="Serra L."/>
            <person name="Macchietto M."/>
            <person name="Macias-Munoz A."/>
            <person name="McGill C.J."/>
            <person name="Rodriguez I.M."/>
            <person name="Rodriguez B."/>
            <person name="Murad R."/>
            <person name="Mortazavi A."/>
        </authorList>
    </citation>
    <scope>NUCLEOTIDE SEQUENCE [LARGE SCALE GENOMIC DNA]</scope>
    <source>
        <strain evidence="4 5">ALL</strain>
    </source>
</reference>
<feature type="domain" description="SKP1 component POZ" evidence="3">
    <location>
        <begin position="4"/>
        <end position="71"/>
    </location>
</feature>
<comment type="similarity">
    <text evidence="1">Belongs to the SKP1 family.</text>
</comment>
<dbReference type="Pfam" id="PF03931">
    <property type="entry name" value="Skp1_POZ"/>
    <property type="match status" value="1"/>
</dbReference>
<evidence type="ECO:0000256" key="2">
    <source>
        <dbReference type="ARBA" id="ARBA00022786"/>
    </source>
</evidence>
<dbReference type="SMART" id="SM00512">
    <property type="entry name" value="Skp1"/>
    <property type="match status" value="1"/>
</dbReference>
<dbReference type="EMBL" id="AZBU02000002">
    <property type="protein sequence ID" value="TKR96496.1"/>
    <property type="molecule type" value="Genomic_DNA"/>
</dbReference>
<gene>
    <name evidence="4" type="ORF">L596_010505</name>
</gene>
<dbReference type="InterPro" id="IPR016897">
    <property type="entry name" value="SKP1"/>
</dbReference>
<dbReference type="SUPFAM" id="SSF81382">
    <property type="entry name" value="Skp1 dimerisation domain-like"/>
    <property type="match status" value="1"/>
</dbReference>
<dbReference type="InterPro" id="IPR001232">
    <property type="entry name" value="SKP1-like"/>
</dbReference>
<comment type="caution">
    <text evidence="4">The sequence shown here is derived from an EMBL/GenBank/DDBJ whole genome shotgun (WGS) entry which is preliminary data.</text>
</comment>
<dbReference type="AlphaFoldDB" id="A0A4U5PJ40"/>
<name>A0A4U5PJ40_STECR</name>
<dbReference type="STRING" id="34508.A0A4U5PJ40"/>
<evidence type="ECO:0000259" key="3">
    <source>
        <dbReference type="Pfam" id="PF03931"/>
    </source>
</evidence>
<organism evidence="4 5">
    <name type="scientific">Steinernema carpocapsae</name>
    <name type="common">Entomopathogenic nematode</name>
    <dbReference type="NCBI Taxonomy" id="34508"/>
    <lineage>
        <taxon>Eukaryota</taxon>
        <taxon>Metazoa</taxon>
        <taxon>Ecdysozoa</taxon>
        <taxon>Nematoda</taxon>
        <taxon>Chromadorea</taxon>
        <taxon>Rhabditida</taxon>
        <taxon>Tylenchina</taxon>
        <taxon>Panagrolaimomorpha</taxon>
        <taxon>Strongyloidoidea</taxon>
        <taxon>Steinernematidae</taxon>
        <taxon>Steinernema</taxon>
    </lineage>
</organism>
<dbReference type="Proteomes" id="UP000298663">
    <property type="component" value="Unassembled WGS sequence"/>
</dbReference>
<dbReference type="GO" id="GO:0006511">
    <property type="term" value="P:ubiquitin-dependent protein catabolic process"/>
    <property type="evidence" value="ECO:0007669"/>
    <property type="project" value="InterPro"/>
</dbReference>
<dbReference type="PANTHER" id="PTHR11165">
    <property type="entry name" value="SKP1"/>
    <property type="match status" value="1"/>
</dbReference>
<protein>
    <recommendedName>
        <fullName evidence="3">SKP1 component POZ domain-containing protein</fullName>
    </recommendedName>
</protein>
<dbReference type="InterPro" id="IPR011333">
    <property type="entry name" value="SKP1/BTB/POZ_sf"/>
</dbReference>
<dbReference type="Gene3D" id="3.30.710.10">
    <property type="entry name" value="Potassium Channel Kv1.1, Chain A"/>
    <property type="match status" value="1"/>
</dbReference>
<evidence type="ECO:0000313" key="5">
    <source>
        <dbReference type="Proteomes" id="UP000298663"/>
    </source>
</evidence>